<gene>
    <name evidence="2" type="ORF">N0V93_008684</name>
</gene>
<evidence type="ECO:0000256" key="1">
    <source>
        <dbReference type="SAM" id="MobiDB-lite"/>
    </source>
</evidence>
<comment type="caution">
    <text evidence="2">The sequence shown here is derived from an EMBL/GenBank/DDBJ whole genome shotgun (WGS) entry which is preliminary data.</text>
</comment>
<dbReference type="OrthoDB" id="5426191at2759"/>
<feature type="compositionally biased region" description="Low complexity" evidence="1">
    <location>
        <begin position="480"/>
        <end position="489"/>
    </location>
</feature>
<evidence type="ECO:0000313" key="2">
    <source>
        <dbReference type="EMBL" id="KAJ4388079.1"/>
    </source>
</evidence>
<feature type="region of interest" description="Disordered" evidence="1">
    <location>
        <begin position="91"/>
        <end position="162"/>
    </location>
</feature>
<feature type="compositionally biased region" description="Pro residues" evidence="1">
    <location>
        <begin position="205"/>
        <end position="228"/>
    </location>
</feature>
<feature type="compositionally biased region" description="Polar residues" evidence="1">
    <location>
        <begin position="445"/>
        <end position="469"/>
    </location>
</feature>
<feature type="compositionally biased region" description="Low complexity" evidence="1">
    <location>
        <begin position="253"/>
        <end position="270"/>
    </location>
</feature>
<dbReference type="Proteomes" id="UP001140453">
    <property type="component" value="Unassembled WGS sequence"/>
</dbReference>
<dbReference type="AlphaFoldDB" id="A0A9W8YNI0"/>
<reference evidence="2" key="1">
    <citation type="submission" date="2022-10" db="EMBL/GenBank/DDBJ databases">
        <title>Tapping the CABI collections for fungal endophytes: first genome assemblies for Collariella, Neodidymelliopsis, Ascochyta clinopodiicola, Didymella pomorum, Didymosphaeria variabile, Neocosmospora piperis and Neocucurbitaria cava.</title>
        <authorList>
            <person name="Hill R."/>
        </authorList>
    </citation>
    <scope>NUCLEOTIDE SEQUENCE</scope>
    <source>
        <strain evidence="2">IMI 355082</strain>
    </source>
</reference>
<feature type="compositionally biased region" description="Polar residues" evidence="1">
    <location>
        <begin position="123"/>
        <end position="135"/>
    </location>
</feature>
<organism evidence="2 3">
    <name type="scientific">Gnomoniopsis smithogilvyi</name>
    <dbReference type="NCBI Taxonomy" id="1191159"/>
    <lineage>
        <taxon>Eukaryota</taxon>
        <taxon>Fungi</taxon>
        <taxon>Dikarya</taxon>
        <taxon>Ascomycota</taxon>
        <taxon>Pezizomycotina</taxon>
        <taxon>Sordariomycetes</taxon>
        <taxon>Sordariomycetidae</taxon>
        <taxon>Diaporthales</taxon>
        <taxon>Gnomoniaceae</taxon>
        <taxon>Gnomoniopsis</taxon>
    </lineage>
</organism>
<proteinExistence type="predicted"/>
<feature type="region of interest" description="Disordered" evidence="1">
    <location>
        <begin position="416"/>
        <end position="489"/>
    </location>
</feature>
<feature type="region of interest" description="Disordered" evidence="1">
    <location>
        <begin position="198"/>
        <end position="289"/>
    </location>
</feature>
<feature type="region of interest" description="Disordered" evidence="1">
    <location>
        <begin position="376"/>
        <end position="396"/>
    </location>
</feature>
<evidence type="ECO:0000313" key="3">
    <source>
        <dbReference type="Proteomes" id="UP001140453"/>
    </source>
</evidence>
<dbReference type="EMBL" id="JAPEVB010000005">
    <property type="protein sequence ID" value="KAJ4388079.1"/>
    <property type="molecule type" value="Genomic_DNA"/>
</dbReference>
<sequence>MAAQVEAKSLSAINHIAAHPPQYPINPIERHETLCLYISRVPGSRDVILSPFKPQQTSVGADDVANALYYIHLDTPSDEAMAAAAKAQRQEAVGRGSMESTRTERKIVRKPLPASASAKAKVSQPTSPVDISNSSEQEKPTPSIVPGQNKENVPTTAGDAHPALVQPADMPALPIPAKISTAAVPVIRKPLGPRQMTLEQQTPPEDLPQPPAALRAPTPPSPLDPKPALPHRRNQQPLNLGRASLDLPPTHNSPLASPTTPSRSPSPWSRHATHYSALPPPNNQKPFTPFSLTIIRRDPSTGHQWNIGKVNSFQSTLLYTDPNNPDAAPIVQYPRGYPAINVHIETSGYARFRDFPAKNSEGGVAARDMKELAAQMVAGRHKASSQQSDDDSEGGFSRQVTMAYGKSWTSNLKEAFKGKGRERSSTNASDADQDLTPLQPPRASFQHSRQGSGASTNSTDSAVSPPTTGTRRSPQRRAATRTPAASAAWSPPQGLYFHISVARRMRFPYNVQRARAQMSAYAQYDQPGL</sequence>
<keyword evidence="3" id="KW-1185">Reference proteome</keyword>
<name>A0A9W8YNI0_9PEZI</name>
<accession>A0A9W8YNI0</accession>
<protein>
    <submittedName>
        <fullName evidence="2">Uncharacterized protein</fullName>
    </submittedName>
</protein>